<sequence length="102" mass="11165">MYSKRCSQIIRMHTGPLTCLAVTDDQLILCIKVASVSSDRTVDSLTPFRFTGVSSLCFNPNSSLLFAGSTAGFVNCWDLRTMSHCGITELVQCYLFSATLAE</sequence>
<protein>
    <submittedName>
        <fullName evidence="2">Uncharacterized protein</fullName>
    </submittedName>
</protein>
<proteinExistence type="predicted"/>
<evidence type="ECO:0000256" key="1">
    <source>
        <dbReference type="PROSITE-ProRule" id="PRU00221"/>
    </source>
</evidence>
<evidence type="ECO:0000313" key="3">
    <source>
        <dbReference type="Proteomes" id="UP001419268"/>
    </source>
</evidence>
<accession>A0AAP0NNJ5</accession>
<keyword evidence="3" id="KW-1185">Reference proteome</keyword>
<name>A0AAP0NNJ5_9MAGN</name>
<dbReference type="Proteomes" id="UP001419268">
    <property type="component" value="Unassembled WGS sequence"/>
</dbReference>
<dbReference type="PROSITE" id="PS50082">
    <property type="entry name" value="WD_REPEATS_2"/>
    <property type="match status" value="1"/>
</dbReference>
<keyword evidence="1" id="KW-0853">WD repeat</keyword>
<dbReference type="SMART" id="SM00320">
    <property type="entry name" value="WD40"/>
    <property type="match status" value="2"/>
</dbReference>
<dbReference type="InterPro" id="IPR001680">
    <property type="entry name" value="WD40_rpt"/>
</dbReference>
<dbReference type="InterPro" id="IPR036322">
    <property type="entry name" value="WD40_repeat_dom_sf"/>
</dbReference>
<dbReference type="AlphaFoldDB" id="A0AAP0NNJ5"/>
<evidence type="ECO:0000313" key="2">
    <source>
        <dbReference type="EMBL" id="KAK9112165.1"/>
    </source>
</evidence>
<dbReference type="InterPro" id="IPR015943">
    <property type="entry name" value="WD40/YVTN_repeat-like_dom_sf"/>
</dbReference>
<dbReference type="EMBL" id="JBBNAG010000008">
    <property type="protein sequence ID" value="KAK9112165.1"/>
    <property type="molecule type" value="Genomic_DNA"/>
</dbReference>
<feature type="repeat" description="WD" evidence="1">
    <location>
        <begin position="53"/>
        <end position="81"/>
    </location>
</feature>
<gene>
    <name evidence="2" type="ORF">Scep_019684</name>
</gene>
<reference evidence="2 3" key="1">
    <citation type="submission" date="2024-01" db="EMBL/GenBank/DDBJ databases">
        <title>Genome assemblies of Stephania.</title>
        <authorList>
            <person name="Yang L."/>
        </authorList>
    </citation>
    <scope>NUCLEOTIDE SEQUENCE [LARGE SCALE GENOMIC DNA]</scope>
    <source>
        <strain evidence="2">JXDWG</strain>
        <tissue evidence="2">Leaf</tissue>
    </source>
</reference>
<dbReference type="Pfam" id="PF00400">
    <property type="entry name" value="WD40"/>
    <property type="match status" value="2"/>
</dbReference>
<organism evidence="2 3">
    <name type="scientific">Stephania cephalantha</name>
    <dbReference type="NCBI Taxonomy" id="152367"/>
    <lineage>
        <taxon>Eukaryota</taxon>
        <taxon>Viridiplantae</taxon>
        <taxon>Streptophyta</taxon>
        <taxon>Embryophyta</taxon>
        <taxon>Tracheophyta</taxon>
        <taxon>Spermatophyta</taxon>
        <taxon>Magnoliopsida</taxon>
        <taxon>Ranunculales</taxon>
        <taxon>Menispermaceae</taxon>
        <taxon>Menispermoideae</taxon>
        <taxon>Cissampelideae</taxon>
        <taxon>Stephania</taxon>
    </lineage>
</organism>
<comment type="caution">
    <text evidence="2">The sequence shown here is derived from an EMBL/GenBank/DDBJ whole genome shotgun (WGS) entry which is preliminary data.</text>
</comment>
<dbReference type="Gene3D" id="2.130.10.10">
    <property type="entry name" value="YVTN repeat-like/Quinoprotein amine dehydrogenase"/>
    <property type="match status" value="1"/>
</dbReference>
<dbReference type="SUPFAM" id="SSF50978">
    <property type="entry name" value="WD40 repeat-like"/>
    <property type="match status" value="1"/>
</dbReference>